<name>A0A3S5Y2T4_RHOH1</name>
<proteinExistence type="predicted"/>
<feature type="compositionally biased region" description="Acidic residues" evidence="1">
    <location>
        <begin position="19"/>
        <end position="29"/>
    </location>
</feature>
<feature type="region of interest" description="Disordered" evidence="1">
    <location>
        <begin position="1"/>
        <end position="29"/>
    </location>
</feature>
<gene>
    <name evidence="2" type="ordered locus">REQ_07540</name>
</gene>
<dbReference type="KEGG" id="req:REQ_07540"/>
<reference evidence="2" key="1">
    <citation type="journal article" date="2010" name="PLoS Genet.">
        <title>The genome of a pathogenic rhodococcus: cooptive virulence underpinned by key gene acquisitions.</title>
        <authorList>
            <person name="Letek M."/>
            <person name="Gonzalez P."/>
            <person name="Macarthur I."/>
            <person name="Rodriguez H."/>
            <person name="Freeman T.C."/>
            <person name="Valero-Rello A."/>
            <person name="Blanco M."/>
            <person name="Buckley T."/>
            <person name="Cherevach I."/>
            <person name="Fahey R."/>
            <person name="Hapeshi A."/>
            <person name="Holdstock J."/>
            <person name="Leadon D."/>
            <person name="Navas J."/>
            <person name="Ocampo A."/>
            <person name="Quail M.A."/>
            <person name="Sanders M."/>
            <person name="Scortti M.M."/>
            <person name="Prescott J.F."/>
            <person name="Fogarty U."/>
            <person name="Meijer W.G."/>
            <person name="Parkhill J."/>
            <person name="Bentley S.D."/>
            <person name="Vazquez-Boland J.A."/>
        </authorList>
    </citation>
    <scope>NUCLEOTIDE SEQUENCE [LARGE SCALE GENOMIC DNA]</scope>
    <source>
        <strain evidence="2 3">103S</strain>
    </source>
</reference>
<accession>A0A3S5Y2T4</accession>
<evidence type="ECO:0000313" key="2">
    <source>
        <dbReference type="EMBL" id="CBH46870.1"/>
    </source>
</evidence>
<sequence>MKQQAGRNKMAAKTTAENDIADEDLEPVADETARQAQRVVAAYATDADECRMLLSMLGIGPTAKLD</sequence>
<evidence type="ECO:0000313" key="3">
    <source>
        <dbReference type="Proteomes" id="UP000006892"/>
    </source>
</evidence>
<dbReference type="Proteomes" id="UP001154400">
    <property type="component" value="Chromosome"/>
</dbReference>
<protein>
    <submittedName>
        <fullName evidence="2">Uncharacterized protein</fullName>
    </submittedName>
</protein>
<evidence type="ECO:0000256" key="1">
    <source>
        <dbReference type="SAM" id="MobiDB-lite"/>
    </source>
</evidence>
<organism evidence="2">
    <name type="scientific">Rhodococcus hoagii (strain 103S)</name>
    <name type="common">Rhodococcus equi</name>
    <dbReference type="NCBI Taxonomy" id="685727"/>
    <lineage>
        <taxon>Bacteria</taxon>
        <taxon>Bacillati</taxon>
        <taxon>Actinomycetota</taxon>
        <taxon>Actinomycetes</taxon>
        <taxon>Mycobacteriales</taxon>
        <taxon>Nocardiaceae</taxon>
        <taxon>Prescottella</taxon>
    </lineage>
</organism>
<dbReference type="AlphaFoldDB" id="A0A3S5Y2T4"/>
<dbReference type="EMBL" id="FN563149">
    <property type="protein sequence ID" value="CBH46870.1"/>
    <property type="molecule type" value="Genomic_DNA"/>
</dbReference>